<proteinExistence type="evidence at transcript level"/>
<name>A0A0C9S3D1_AMBAM</name>
<evidence type="ECO:0000256" key="1">
    <source>
        <dbReference type="SAM" id="Phobius"/>
    </source>
</evidence>
<sequence>IGWVLAAVAVGQIAVWMVVAFIRAPGPDILKKLKATFRATEKFGPRDPDVHRDWLSWKASLKKTALPPSYVNSVSGHMNPAFTVDQRTTRYEGFQM</sequence>
<feature type="transmembrane region" description="Helical" evidence="1">
    <location>
        <begin position="6"/>
        <end position="24"/>
    </location>
</feature>
<keyword evidence="1" id="KW-1133">Transmembrane helix</keyword>
<dbReference type="EMBL" id="GBZX01001156">
    <property type="protein sequence ID" value="JAG91584.1"/>
    <property type="molecule type" value="mRNA"/>
</dbReference>
<accession>A0A0C9S3D1</accession>
<feature type="non-terminal residue" evidence="2">
    <location>
        <position position="1"/>
    </location>
</feature>
<organism evidence="2">
    <name type="scientific">Amblyomma americanum</name>
    <name type="common">Lone star tick</name>
    <dbReference type="NCBI Taxonomy" id="6943"/>
    <lineage>
        <taxon>Eukaryota</taxon>
        <taxon>Metazoa</taxon>
        <taxon>Ecdysozoa</taxon>
        <taxon>Arthropoda</taxon>
        <taxon>Chelicerata</taxon>
        <taxon>Arachnida</taxon>
        <taxon>Acari</taxon>
        <taxon>Parasitiformes</taxon>
        <taxon>Ixodida</taxon>
        <taxon>Ixodoidea</taxon>
        <taxon>Ixodidae</taxon>
        <taxon>Amblyomminae</taxon>
        <taxon>Amblyomma</taxon>
    </lineage>
</organism>
<reference evidence="2" key="1">
    <citation type="journal article" date="2015" name="PLoS ONE">
        <title>An Insight into the Sialome of the Lone Star Tick, Amblyomma americanum, with a Glimpse on Its Time Dependent Gene Expression.</title>
        <authorList>
            <person name="Karim S."/>
            <person name="Ribeiro J.M."/>
        </authorList>
    </citation>
    <scope>NUCLEOTIDE SEQUENCE</scope>
    <source>
        <tissue evidence="2">Salivary gland</tissue>
    </source>
</reference>
<dbReference type="AlphaFoldDB" id="A0A0C9S3D1"/>
<keyword evidence="1" id="KW-0472">Membrane</keyword>
<evidence type="ECO:0000313" key="2">
    <source>
        <dbReference type="EMBL" id="JAG91584.1"/>
    </source>
</evidence>
<protein>
    <submittedName>
        <fullName evidence="2">Putative sodium-neurotransmitter symporter</fullName>
    </submittedName>
</protein>
<keyword evidence="1" id="KW-0812">Transmembrane</keyword>